<proteinExistence type="predicted"/>
<dbReference type="AlphaFoldDB" id="A0AAD4LJK9"/>
<sequence length="587" mass="64213">MLSQGVTLGTGSLKIALNTFSLWKSSTPPSHVGLQLPVEILQKIFLLLVEPYASEGGNPPARPHWIAITHVCRYWRSAALGIRELWSSITPGLSISWSLAMMERSAPLPVRIDIHISSSHTNGLHPLAASELLFAASRIRTLRLVGLRADILRVLDRLRSPSPIESLDLCVIDSGQAVDLPEALFGGKAPHFRRLMFACDAHIRAPRWLLAGITHFTTGADVALPGLLDALRAMPQLEMLHIPHCRAVWEEEDAEMPPTPRVVLPRLSLLSFRDTTPRRFIILSAHIDAPPTLRRHFFWRAWAVPSWDRWANMLAGMRTHTPTGADIIPRDSAPGSDDGDLRVMRVIGGPARGSFEVWSRTGSERANTSTAARDDALFLFHIDWRRSPVDPHGGGSLLDHSSPFFHLAGLCAHLRTTRVEDLTVASESASPDAGGREKNAPEGVASETPDVAAHWQALLAALPSVRTLRLHRGGPACVSVICVLASSANSLLPDLQKIFVVQNTVRYAAARSDGAVLWNFKRLAGNGTAMIRTHEPVHGNVGAELVAVVKGRYGLEVVLVGCEVDDEALETLRKRAQVDIGDEWVYV</sequence>
<comment type="caution">
    <text evidence="3">The sequence shown here is derived from an EMBL/GenBank/DDBJ whole genome shotgun (WGS) entry which is preliminary data.</text>
</comment>
<evidence type="ECO:0000313" key="3">
    <source>
        <dbReference type="EMBL" id="KAH8989727.1"/>
    </source>
</evidence>
<accession>A0AAD4LJK9</accession>
<evidence type="ECO:0000259" key="2">
    <source>
        <dbReference type="Pfam" id="PF12937"/>
    </source>
</evidence>
<organism evidence="3 4">
    <name type="scientific">Lactarius akahatsu</name>
    <dbReference type="NCBI Taxonomy" id="416441"/>
    <lineage>
        <taxon>Eukaryota</taxon>
        <taxon>Fungi</taxon>
        <taxon>Dikarya</taxon>
        <taxon>Basidiomycota</taxon>
        <taxon>Agaricomycotina</taxon>
        <taxon>Agaricomycetes</taxon>
        <taxon>Russulales</taxon>
        <taxon>Russulaceae</taxon>
        <taxon>Lactarius</taxon>
    </lineage>
</organism>
<gene>
    <name evidence="3" type="ORF">EDB92DRAFT_1867370</name>
</gene>
<dbReference type="Gene3D" id="1.20.1280.50">
    <property type="match status" value="1"/>
</dbReference>
<evidence type="ECO:0000256" key="1">
    <source>
        <dbReference type="SAM" id="MobiDB-lite"/>
    </source>
</evidence>
<evidence type="ECO:0000313" key="4">
    <source>
        <dbReference type="Proteomes" id="UP001201163"/>
    </source>
</evidence>
<dbReference type="Pfam" id="PF12937">
    <property type="entry name" value="F-box-like"/>
    <property type="match status" value="1"/>
</dbReference>
<dbReference type="EMBL" id="JAKELL010000035">
    <property type="protein sequence ID" value="KAH8989727.1"/>
    <property type="molecule type" value="Genomic_DNA"/>
</dbReference>
<keyword evidence="4" id="KW-1185">Reference proteome</keyword>
<reference evidence="3" key="1">
    <citation type="submission" date="2022-01" db="EMBL/GenBank/DDBJ databases">
        <title>Comparative genomics reveals a dynamic genome evolution in the ectomycorrhizal milk-cap (Lactarius) mushrooms.</title>
        <authorList>
            <consortium name="DOE Joint Genome Institute"/>
            <person name="Lebreton A."/>
            <person name="Tang N."/>
            <person name="Kuo A."/>
            <person name="LaButti K."/>
            <person name="Drula E."/>
            <person name="Barry K."/>
            <person name="Clum A."/>
            <person name="Lipzen A."/>
            <person name="Mousain D."/>
            <person name="Ng V."/>
            <person name="Wang R."/>
            <person name="Wang X."/>
            <person name="Dai Y."/>
            <person name="Henrissat B."/>
            <person name="Grigoriev I.V."/>
            <person name="Guerin-Laguette A."/>
            <person name="Yu F."/>
            <person name="Martin F.M."/>
        </authorList>
    </citation>
    <scope>NUCLEOTIDE SEQUENCE</scope>
    <source>
        <strain evidence="3">QP</strain>
    </source>
</reference>
<dbReference type="InterPro" id="IPR001810">
    <property type="entry name" value="F-box_dom"/>
</dbReference>
<feature type="region of interest" description="Disordered" evidence="1">
    <location>
        <begin position="424"/>
        <end position="447"/>
    </location>
</feature>
<name>A0AAD4LJK9_9AGAM</name>
<dbReference type="Proteomes" id="UP001201163">
    <property type="component" value="Unassembled WGS sequence"/>
</dbReference>
<feature type="domain" description="F-box" evidence="2">
    <location>
        <begin position="35"/>
        <end position="89"/>
    </location>
</feature>
<protein>
    <recommendedName>
        <fullName evidence="2">F-box domain-containing protein</fullName>
    </recommendedName>
</protein>